<dbReference type="PANTHER" id="PTHR37833:SF1">
    <property type="entry name" value="SIGNAL PEPTIDE PROTEIN"/>
    <property type="match status" value="1"/>
</dbReference>
<dbReference type="Proteomes" id="UP001403385">
    <property type="component" value="Unassembled WGS sequence"/>
</dbReference>
<feature type="chain" id="PRO_5043578255" evidence="1">
    <location>
        <begin position="21"/>
        <end position="359"/>
    </location>
</feature>
<evidence type="ECO:0000256" key="1">
    <source>
        <dbReference type="SAM" id="SignalP"/>
    </source>
</evidence>
<comment type="caution">
    <text evidence="2">The sequence shown here is derived from an EMBL/GenBank/DDBJ whole genome shotgun (WGS) entry which is preliminary data.</text>
</comment>
<dbReference type="Gene3D" id="2.60.40.10">
    <property type="entry name" value="Immunoglobulins"/>
    <property type="match status" value="2"/>
</dbReference>
<sequence>MKKILLLFSGLFLGLLQVFAQGSPISVLQDSIFLGRFKQENFPVTHTFDFRVTAPQPVKIKEIETDCACTVAQFPKEELAPGSSHSIQITYDPYKPGFFEKTFTLKIENYSQETTLKITGFIQAFDLKPSVDYPVEKGNLRFKGNNIHLGTITNQGVLRRKVEFYNNSQDTVVISDTLITPPHIEVVVENTKRIPPKSIGSFTLFYHPEIKDDFGFMLDNIVLFTEDEVDNRIPLTISASIKQYFSEESLQNTSQAPKISINPPVKNLGKIKLEDSKIISFTVVNSGPTELVIQKISPNYGCEVLSLESYKIAPYSSVNLNIKINNIGKIGTQDRSVVIFSNDPVNTIKELVVRFYALK</sequence>
<dbReference type="RefSeq" id="WP_346822440.1">
    <property type="nucleotide sequence ID" value="NZ_JBDKWZ010000010.1"/>
</dbReference>
<evidence type="ECO:0000313" key="3">
    <source>
        <dbReference type="Proteomes" id="UP001403385"/>
    </source>
</evidence>
<dbReference type="EMBL" id="JBDKWZ010000010">
    <property type="protein sequence ID" value="MEN7549661.1"/>
    <property type="molecule type" value="Genomic_DNA"/>
</dbReference>
<protein>
    <submittedName>
        <fullName evidence="2">DUF1573 domain-containing protein</fullName>
    </submittedName>
</protein>
<dbReference type="InterPro" id="IPR011467">
    <property type="entry name" value="DUF1573"/>
</dbReference>
<evidence type="ECO:0000313" key="2">
    <source>
        <dbReference type="EMBL" id="MEN7549661.1"/>
    </source>
</evidence>
<dbReference type="InterPro" id="IPR013783">
    <property type="entry name" value="Ig-like_fold"/>
</dbReference>
<dbReference type="PANTHER" id="PTHR37833">
    <property type="entry name" value="LIPOPROTEIN-RELATED"/>
    <property type="match status" value="1"/>
</dbReference>
<keyword evidence="3" id="KW-1185">Reference proteome</keyword>
<gene>
    <name evidence="2" type="ORF">AAG747_17185</name>
</gene>
<feature type="signal peptide" evidence="1">
    <location>
        <begin position="1"/>
        <end position="20"/>
    </location>
</feature>
<dbReference type="AlphaFoldDB" id="A0AAW9S9H0"/>
<dbReference type="Pfam" id="PF07610">
    <property type="entry name" value="DUF1573"/>
    <property type="match status" value="2"/>
</dbReference>
<accession>A0AAW9S9H0</accession>
<name>A0AAW9S9H0_9BACT</name>
<reference evidence="2 3" key="1">
    <citation type="submission" date="2024-04" db="EMBL/GenBank/DDBJ databases">
        <title>Novel genus in family Flammeovirgaceae.</title>
        <authorList>
            <person name="Nguyen T.H."/>
            <person name="Vuong T.Q."/>
            <person name="Le H."/>
            <person name="Kim S.-G."/>
        </authorList>
    </citation>
    <scope>NUCLEOTIDE SEQUENCE [LARGE SCALE GENOMIC DNA]</scope>
    <source>
        <strain evidence="2 3">JCM 23209</strain>
    </source>
</reference>
<keyword evidence="1" id="KW-0732">Signal</keyword>
<proteinExistence type="predicted"/>
<organism evidence="2 3">
    <name type="scientific">Rapidithrix thailandica</name>
    <dbReference type="NCBI Taxonomy" id="413964"/>
    <lineage>
        <taxon>Bacteria</taxon>
        <taxon>Pseudomonadati</taxon>
        <taxon>Bacteroidota</taxon>
        <taxon>Cytophagia</taxon>
        <taxon>Cytophagales</taxon>
        <taxon>Flammeovirgaceae</taxon>
        <taxon>Rapidithrix</taxon>
    </lineage>
</organism>